<reference evidence="2 3" key="1">
    <citation type="submission" date="2011-02" db="EMBL/GenBank/DDBJ databases">
        <title>The Genome Sequence of Sphaeroforma arctica JP610.</title>
        <authorList>
            <consortium name="The Broad Institute Genome Sequencing Platform"/>
            <person name="Russ C."/>
            <person name="Cuomo C."/>
            <person name="Young S.K."/>
            <person name="Zeng Q."/>
            <person name="Gargeya S."/>
            <person name="Alvarado L."/>
            <person name="Berlin A."/>
            <person name="Chapman S.B."/>
            <person name="Chen Z."/>
            <person name="Freedman E."/>
            <person name="Gellesch M."/>
            <person name="Goldberg J."/>
            <person name="Griggs A."/>
            <person name="Gujja S."/>
            <person name="Heilman E."/>
            <person name="Heiman D."/>
            <person name="Howarth C."/>
            <person name="Mehta T."/>
            <person name="Neiman D."/>
            <person name="Pearson M."/>
            <person name="Roberts A."/>
            <person name="Saif S."/>
            <person name="Shea T."/>
            <person name="Shenoy N."/>
            <person name="Sisk P."/>
            <person name="Stolte C."/>
            <person name="Sykes S."/>
            <person name="White J."/>
            <person name="Yandava C."/>
            <person name="Burger G."/>
            <person name="Gray M.W."/>
            <person name="Holland P.W.H."/>
            <person name="King N."/>
            <person name="Lang F.B.F."/>
            <person name="Roger A.J."/>
            <person name="Ruiz-Trillo I."/>
            <person name="Haas B."/>
            <person name="Nusbaum C."/>
            <person name="Birren B."/>
        </authorList>
    </citation>
    <scope>NUCLEOTIDE SEQUENCE [LARGE SCALE GENOMIC DNA]</scope>
    <source>
        <strain evidence="2 3">JP610</strain>
    </source>
</reference>
<evidence type="ECO:0000313" key="2">
    <source>
        <dbReference type="EMBL" id="KNC85134.1"/>
    </source>
</evidence>
<keyword evidence="1" id="KW-0812">Transmembrane</keyword>
<feature type="transmembrane region" description="Helical" evidence="1">
    <location>
        <begin position="41"/>
        <end position="68"/>
    </location>
</feature>
<keyword evidence="1" id="KW-1133">Transmembrane helix</keyword>
<proteinExistence type="predicted"/>
<dbReference type="Proteomes" id="UP000054560">
    <property type="component" value="Unassembled WGS sequence"/>
</dbReference>
<dbReference type="GeneID" id="25903162"/>
<accession>A0A0L0G8A2</accession>
<gene>
    <name evidence="2" type="ORF">SARC_02658</name>
</gene>
<dbReference type="RefSeq" id="XP_014159036.1">
    <property type="nucleotide sequence ID" value="XM_014303561.1"/>
</dbReference>
<protein>
    <submittedName>
        <fullName evidence="2">Uncharacterized protein</fullName>
    </submittedName>
</protein>
<evidence type="ECO:0000313" key="3">
    <source>
        <dbReference type="Proteomes" id="UP000054560"/>
    </source>
</evidence>
<keyword evidence="1" id="KW-0472">Membrane</keyword>
<sequence length="140" mass="16317">MGSIDYRIADILLDVDTQLRLTYRQAPPGILQSLVLYHRMIMMLATTVVRIMSCLAMHIFSELLLYALQFVKEPISLLSDLNYHRSHKKVAFRRRVSIVRTYSANEYDRTGSGRLHLSPGDMDEVQTFLEDFKKYEMDVL</sequence>
<name>A0A0L0G8A2_9EUKA</name>
<keyword evidence="3" id="KW-1185">Reference proteome</keyword>
<evidence type="ECO:0000256" key="1">
    <source>
        <dbReference type="SAM" id="Phobius"/>
    </source>
</evidence>
<organism evidence="2 3">
    <name type="scientific">Sphaeroforma arctica JP610</name>
    <dbReference type="NCBI Taxonomy" id="667725"/>
    <lineage>
        <taxon>Eukaryota</taxon>
        <taxon>Ichthyosporea</taxon>
        <taxon>Ichthyophonida</taxon>
        <taxon>Sphaeroforma</taxon>
    </lineage>
</organism>
<dbReference type="AlphaFoldDB" id="A0A0L0G8A2"/>
<dbReference type="EMBL" id="KQ241718">
    <property type="protein sequence ID" value="KNC85134.1"/>
    <property type="molecule type" value="Genomic_DNA"/>
</dbReference>